<evidence type="ECO:0000256" key="1">
    <source>
        <dbReference type="SAM" id="Phobius"/>
    </source>
</evidence>
<sequence length="35" mass="4451">MVSYYRFESLYFFALFLRIVCICFRIYLQVLYRIT</sequence>
<keyword evidence="1" id="KW-1133">Transmembrane helix</keyword>
<reference evidence="2 3" key="1">
    <citation type="submission" date="2016-03" db="EMBL/GenBank/DDBJ databases">
        <authorList>
            <person name="Ploux O."/>
        </authorList>
    </citation>
    <scope>NUCLEOTIDE SEQUENCE [LARGE SCALE GENOMIC DNA]</scope>
    <source>
        <strain evidence="2 3">UAMH 11012</strain>
    </source>
</reference>
<organism evidence="2 3">
    <name type="scientific">Phialocephala subalpina</name>
    <dbReference type="NCBI Taxonomy" id="576137"/>
    <lineage>
        <taxon>Eukaryota</taxon>
        <taxon>Fungi</taxon>
        <taxon>Dikarya</taxon>
        <taxon>Ascomycota</taxon>
        <taxon>Pezizomycotina</taxon>
        <taxon>Leotiomycetes</taxon>
        <taxon>Helotiales</taxon>
        <taxon>Mollisiaceae</taxon>
        <taxon>Phialocephala</taxon>
        <taxon>Phialocephala fortinii species complex</taxon>
    </lineage>
</organism>
<feature type="transmembrane region" description="Helical" evidence="1">
    <location>
        <begin position="12"/>
        <end position="32"/>
    </location>
</feature>
<evidence type="ECO:0000313" key="3">
    <source>
        <dbReference type="Proteomes" id="UP000184330"/>
    </source>
</evidence>
<gene>
    <name evidence="2" type="ORF">PAC_00960</name>
</gene>
<accession>A0A1L7WE63</accession>
<evidence type="ECO:0000313" key="2">
    <source>
        <dbReference type="EMBL" id="CZR51085.1"/>
    </source>
</evidence>
<dbReference type="Proteomes" id="UP000184330">
    <property type="component" value="Unassembled WGS sequence"/>
</dbReference>
<protein>
    <submittedName>
        <fullName evidence="2">Uncharacterized protein</fullName>
    </submittedName>
</protein>
<dbReference type="AlphaFoldDB" id="A0A1L7WE63"/>
<name>A0A1L7WE63_9HELO</name>
<keyword evidence="3" id="KW-1185">Reference proteome</keyword>
<keyword evidence="1" id="KW-0472">Membrane</keyword>
<keyword evidence="1" id="KW-0812">Transmembrane</keyword>
<dbReference type="EMBL" id="FJOG01000001">
    <property type="protein sequence ID" value="CZR51085.1"/>
    <property type="molecule type" value="Genomic_DNA"/>
</dbReference>
<proteinExistence type="predicted"/>